<keyword evidence="2" id="KW-0808">Transferase</keyword>
<dbReference type="CDD" id="cd04301">
    <property type="entry name" value="NAT_SF"/>
    <property type="match status" value="1"/>
</dbReference>
<proteinExistence type="predicted"/>
<feature type="domain" description="N-acetyltransferase" evidence="1">
    <location>
        <begin position="38"/>
        <end position="198"/>
    </location>
</feature>
<evidence type="ECO:0000259" key="1">
    <source>
        <dbReference type="PROSITE" id="PS51186"/>
    </source>
</evidence>
<dbReference type="EMBL" id="JAUSTQ010000009">
    <property type="protein sequence ID" value="MDQ0160155.1"/>
    <property type="molecule type" value="Genomic_DNA"/>
</dbReference>
<name>A0ABT9VH52_9BACI</name>
<dbReference type="GO" id="GO:0016746">
    <property type="term" value="F:acyltransferase activity"/>
    <property type="evidence" value="ECO:0007669"/>
    <property type="project" value="UniProtKB-KW"/>
</dbReference>
<dbReference type="Pfam" id="PF00583">
    <property type="entry name" value="Acetyltransf_1"/>
    <property type="match status" value="1"/>
</dbReference>
<dbReference type="PROSITE" id="PS51186">
    <property type="entry name" value="GNAT"/>
    <property type="match status" value="1"/>
</dbReference>
<keyword evidence="3" id="KW-1185">Reference proteome</keyword>
<dbReference type="EC" id="2.3.1.-" evidence="2"/>
<comment type="caution">
    <text evidence="2">The sequence shown here is derived from an EMBL/GenBank/DDBJ whole genome shotgun (WGS) entry which is preliminary data.</text>
</comment>
<organism evidence="2 3">
    <name type="scientific">Alkalibacillus salilacus</name>
    <dbReference type="NCBI Taxonomy" id="284582"/>
    <lineage>
        <taxon>Bacteria</taxon>
        <taxon>Bacillati</taxon>
        <taxon>Bacillota</taxon>
        <taxon>Bacilli</taxon>
        <taxon>Bacillales</taxon>
        <taxon>Bacillaceae</taxon>
        <taxon>Alkalibacillus</taxon>
    </lineage>
</organism>
<dbReference type="InterPro" id="IPR000182">
    <property type="entry name" value="GNAT_dom"/>
</dbReference>
<dbReference type="InterPro" id="IPR024699">
    <property type="entry name" value="AcuA"/>
</dbReference>
<dbReference type="Proteomes" id="UP001224359">
    <property type="component" value="Unassembled WGS sequence"/>
</dbReference>
<dbReference type="PIRSF" id="PIRSF021278">
    <property type="entry name" value="AcuA"/>
    <property type="match status" value="1"/>
</dbReference>
<reference evidence="2 3" key="1">
    <citation type="submission" date="2023-07" db="EMBL/GenBank/DDBJ databases">
        <title>Genomic Encyclopedia of Type Strains, Phase IV (KMG-IV): sequencing the most valuable type-strain genomes for metagenomic binning, comparative biology and taxonomic classification.</title>
        <authorList>
            <person name="Goeker M."/>
        </authorList>
    </citation>
    <scope>NUCLEOTIDE SEQUENCE [LARGE SCALE GENOMIC DNA]</scope>
    <source>
        <strain evidence="2 3">DSM 16460</strain>
    </source>
</reference>
<dbReference type="SUPFAM" id="SSF55729">
    <property type="entry name" value="Acyl-CoA N-acyltransferases (Nat)"/>
    <property type="match status" value="1"/>
</dbReference>
<evidence type="ECO:0000313" key="3">
    <source>
        <dbReference type="Proteomes" id="UP001224359"/>
    </source>
</evidence>
<sequence>MTKHVTIDLSFDLGGVTLKHPKTYHHKTIQNGNQVIIVEGPLSSTFLADYYFDEGLTAFRPAKKQFEAVKSIADFEEGRIIIARDGDKIVGYATFLHPDPLERWSEIKMEDLIELGAIEVSNDYRGLSIGSTLLEVAMLDHQMENYIVITTEYYWHWDMDSTRLNIWQYREIMERMMGHGGLTPMSTDDPEIMSHPANCLLVRIGENVPKESIETFDSLRFMGKRHDWM</sequence>
<evidence type="ECO:0000313" key="2">
    <source>
        <dbReference type="EMBL" id="MDQ0160155.1"/>
    </source>
</evidence>
<dbReference type="InterPro" id="IPR016181">
    <property type="entry name" value="Acyl_CoA_acyltransferase"/>
</dbReference>
<protein>
    <submittedName>
        <fullName evidence="2">Acetoin utilization protein AcuA</fullName>
        <ecNumber evidence="2">2.3.1.-</ecNumber>
    </submittedName>
</protein>
<dbReference type="Gene3D" id="3.40.630.30">
    <property type="match status" value="1"/>
</dbReference>
<keyword evidence="2" id="KW-0012">Acyltransferase</keyword>
<accession>A0ABT9VH52</accession>
<gene>
    <name evidence="2" type="ORF">J2S77_002157</name>
</gene>